<dbReference type="InterPro" id="IPR008249">
    <property type="entry name" value="UPF0231"/>
</dbReference>
<dbReference type="Proteomes" id="UP001382455">
    <property type="component" value="Unassembled WGS sequence"/>
</dbReference>
<keyword evidence="3" id="KW-1185">Reference proteome</keyword>
<sequence>MEYQFIKDPIDGFRLLISDEQANIARWLVDETGISSSAVNDLLIQVNQKTSAFTHDVEFRGKEMVMSIVDGEVAVRVNQHGVSDFEQERFDQEMLSVDTTNDLSECGLDDFVSLLQDWYLFLKDNRV</sequence>
<dbReference type="EMBL" id="JBAWKS010000002">
    <property type="protein sequence ID" value="MEI4552016.1"/>
    <property type="molecule type" value="Genomic_DNA"/>
</dbReference>
<reference evidence="2 3" key="1">
    <citation type="submission" date="2023-12" db="EMBL/GenBank/DDBJ databases">
        <title>Friends and Foes: Symbiotic and Algicidal bacterial influence on Karenia brevis blooms.</title>
        <authorList>
            <person name="Fei C."/>
            <person name="Mohamed A.R."/>
            <person name="Booker A."/>
            <person name="Arshad M."/>
            <person name="Klass S."/>
            <person name="Ahn S."/>
            <person name="Gilbert P.M."/>
            <person name="Heil C.A."/>
            <person name="Martinez J.M."/>
            <person name="Amin S.A."/>
        </authorList>
    </citation>
    <scope>NUCLEOTIDE SEQUENCE [LARGE SCALE GENOMIC DNA]</scope>
    <source>
        <strain evidence="2 3">CE15</strain>
    </source>
</reference>
<dbReference type="Pfam" id="PF06062">
    <property type="entry name" value="UPF0231"/>
    <property type="match status" value="1"/>
</dbReference>
<comment type="similarity">
    <text evidence="1">Belongs to the UPF0231 family.</text>
</comment>
<evidence type="ECO:0000313" key="2">
    <source>
        <dbReference type="EMBL" id="MEI4552016.1"/>
    </source>
</evidence>
<name>A0ABU8EYG8_9GAMM</name>
<accession>A0ABU8EYG8</accession>
<protein>
    <submittedName>
        <fullName evidence="2">YacL family protein</fullName>
    </submittedName>
</protein>
<evidence type="ECO:0000256" key="1">
    <source>
        <dbReference type="ARBA" id="ARBA00005367"/>
    </source>
</evidence>
<evidence type="ECO:0000313" key="3">
    <source>
        <dbReference type="Proteomes" id="UP001382455"/>
    </source>
</evidence>
<gene>
    <name evidence="2" type="ORF">WAE96_20230</name>
</gene>
<dbReference type="RefSeq" id="WP_336436889.1">
    <property type="nucleotide sequence ID" value="NZ_JBAWKS010000002.1"/>
</dbReference>
<proteinExistence type="inferred from homology"/>
<organism evidence="2 3">
    <name type="scientific">Pseudoalteromonas spongiae</name>
    <dbReference type="NCBI Taxonomy" id="298657"/>
    <lineage>
        <taxon>Bacteria</taxon>
        <taxon>Pseudomonadati</taxon>
        <taxon>Pseudomonadota</taxon>
        <taxon>Gammaproteobacteria</taxon>
        <taxon>Alteromonadales</taxon>
        <taxon>Pseudoalteromonadaceae</taxon>
        <taxon>Pseudoalteromonas</taxon>
    </lineage>
</organism>
<comment type="caution">
    <text evidence="2">The sequence shown here is derived from an EMBL/GenBank/DDBJ whole genome shotgun (WGS) entry which is preliminary data.</text>
</comment>